<organism evidence="2 3">
    <name type="scientific">Magnusiomyces paraingens</name>
    <dbReference type="NCBI Taxonomy" id="2606893"/>
    <lineage>
        <taxon>Eukaryota</taxon>
        <taxon>Fungi</taxon>
        <taxon>Dikarya</taxon>
        <taxon>Ascomycota</taxon>
        <taxon>Saccharomycotina</taxon>
        <taxon>Dipodascomycetes</taxon>
        <taxon>Dipodascales</taxon>
        <taxon>Dipodascaceae</taxon>
        <taxon>Magnusiomyces</taxon>
    </lineage>
</organism>
<gene>
    <name evidence="2" type="ORF">SAPINGB_P002515</name>
</gene>
<dbReference type="GeneID" id="43581334"/>
<dbReference type="RefSeq" id="XP_031853125.1">
    <property type="nucleotide sequence ID" value="XM_031997234.1"/>
</dbReference>
<dbReference type="AlphaFoldDB" id="A0A5E8BGE9"/>
<protein>
    <submittedName>
        <fullName evidence="2">Uncharacterized protein</fullName>
    </submittedName>
</protein>
<feature type="region of interest" description="Disordered" evidence="1">
    <location>
        <begin position="1"/>
        <end position="21"/>
    </location>
</feature>
<evidence type="ECO:0000313" key="3">
    <source>
        <dbReference type="Proteomes" id="UP000398389"/>
    </source>
</evidence>
<sequence length="1004" mass="115588">MEHPNQNGQPPSKMSSIPTQNSRVGEINYPRFLEFDCSVNPSDFGPSQHLLQHQNPAKVTKNNPYTGRFRVLKPPQPQSLSQRGRETCEAKVSQNSERNTLKAFAEFYNFSLSPGLFNELNRHLPNKEDDLFKFERLIEESSSSKGSATFLVLRILDFYATKNSSMSDCYGMIEIISRGIKRLGLTENIPSKEDFEKYLVDYSYSSIEPNLFGSGSKKVPFCANYCCAFTGDHKNDRSCPHCFTTRSDDISDWYISPIPMIRKLFLDPKICEIFKFPHKKDTDYIRDVWDGDYIHELESKGIGIRSQESDAYAKEIEFIPLFFGLMVDSNDGFWSETSEVMNASLVLYNVPINMRDSIKHFFPVMNYPKRKFNNKPINYSSFLQTIVDDFNRMKHGFIVRTGNDSRYVMVTCHLVYFNGDMTARPDAAGIVAPSGNFSCFNCYIPTSKFGGKPSFIRLDPNDPNRYLQNIGGEFQVRNNQTYQQDMKNLKNLQNLQKLKAPDLISTINKQYTGIRETSSLLTLKTISLEDSFPPDAFNLLFENLEREFLDLLLGVPLGNTLYPCKNFPMDLLLNMEARAILGRFFSCFNQVGLASKMMDREFNLHTFFSGKIYNLVDIELKTILEIFPVFVVLLDNVITPKQRTFIQLCCDMFCVFRVFYMEAIPRDVLKQLEPCIKGMVKRFEELTTSNYTKPYNCCTLPLHTLLHIVKIVERTGNPRAHWTWRAGRKTKIIRDNDTKRISRFISESSNLKMQRYGYNVFMGEIPVIEFGEVKLQKPYMNQDFESTDNGERSHLSTNTIKGLIGKDTEHYEELTRYDECLFLASNKVIKSGSYARVESDHKDTFSTICIVLDLISYKTEDGDLVEMAVIKKIKSSGLFHVKGSKESFSFTEDGMDLLTYNVDPLTFELPMLVETSKLLNPIYFVDADMMFPNNPGSFYLNFFLEDNRFAGYTLPSKDIVELFTFEKQEKVNEAYKDIFCATPPPPPTSETLLQSRNNLKNMLR</sequence>
<dbReference type="Proteomes" id="UP000398389">
    <property type="component" value="Unassembled WGS sequence"/>
</dbReference>
<feature type="region of interest" description="Disordered" evidence="1">
    <location>
        <begin position="983"/>
        <end position="1004"/>
    </location>
</feature>
<dbReference type="EMBL" id="CABVLU010000002">
    <property type="protein sequence ID" value="VVT49931.1"/>
    <property type="molecule type" value="Genomic_DNA"/>
</dbReference>
<proteinExistence type="predicted"/>
<name>A0A5E8BGE9_9ASCO</name>
<keyword evidence="3" id="KW-1185">Reference proteome</keyword>
<accession>A0A5E8BGE9</accession>
<reference evidence="2 3" key="1">
    <citation type="submission" date="2019-09" db="EMBL/GenBank/DDBJ databases">
        <authorList>
            <person name="Brejova B."/>
        </authorList>
    </citation>
    <scope>NUCLEOTIDE SEQUENCE [LARGE SCALE GENOMIC DNA]</scope>
</reference>
<evidence type="ECO:0000313" key="2">
    <source>
        <dbReference type="EMBL" id="VVT49931.1"/>
    </source>
</evidence>
<feature type="compositionally biased region" description="Polar residues" evidence="1">
    <location>
        <begin position="989"/>
        <end position="1004"/>
    </location>
</feature>
<evidence type="ECO:0000256" key="1">
    <source>
        <dbReference type="SAM" id="MobiDB-lite"/>
    </source>
</evidence>